<dbReference type="EMBL" id="CAJVPY010003233">
    <property type="protein sequence ID" value="CAG8585589.1"/>
    <property type="molecule type" value="Genomic_DNA"/>
</dbReference>
<dbReference type="Gene3D" id="3.90.228.10">
    <property type="match status" value="1"/>
</dbReference>
<name>A0A9N9BZS3_9GLOM</name>
<evidence type="ECO:0000313" key="1">
    <source>
        <dbReference type="EMBL" id="CAG8585589.1"/>
    </source>
</evidence>
<organism evidence="1 2">
    <name type="scientific">Dentiscutata erythropus</name>
    <dbReference type="NCBI Taxonomy" id="1348616"/>
    <lineage>
        <taxon>Eukaryota</taxon>
        <taxon>Fungi</taxon>
        <taxon>Fungi incertae sedis</taxon>
        <taxon>Mucoromycota</taxon>
        <taxon>Glomeromycotina</taxon>
        <taxon>Glomeromycetes</taxon>
        <taxon>Diversisporales</taxon>
        <taxon>Gigasporaceae</taxon>
        <taxon>Dentiscutata</taxon>
    </lineage>
</organism>
<dbReference type="Proteomes" id="UP000789405">
    <property type="component" value="Unassembled WGS sequence"/>
</dbReference>
<protein>
    <submittedName>
        <fullName evidence="1">19660_t:CDS:1</fullName>
    </submittedName>
</protein>
<dbReference type="AlphaFoldDB" id="A0A9N9BZS3"/>
<accession>A0A9N9BZS3</accession>
<reference evidence="1" key="1">
    <citation type="submission" date="2021-06" db="EMBL/GenBank/DDBJ databases">
        <authorList>
            <person name="Kallberg Y."/>
            <person name="Tangrot J."/>
            <person name="Rosling A."/>
        </authorList>
    </citation>
    <scope>NUCLEOTIDE SEQUENCE</scope>
    <source>
        <strain evidence="1">MA453B</strain>
    </source>
</reference>
<sequence length="457" mass="52245">MEQEFMLVDYQKQPSNNKGKKLLGRLKSWTKKAVLRQNDKPLMLNQPQQQLCGRNSISSSIYNNIYRQESDFYGGHIGGNTGGRIGNVKRPKSSRICSMITPISSSEETSERTIPLSRPLSQVSRLPRPLSQISQITSRSNNIVSPLPLPTVVEEDKQLDDIQIACKLYEVLSCRDKELKLDGISEKSVALTLENNSLNEEKRHSILSEEKNNSINTEEKRNSAYIFGKECPSCRFINESMMLECELCHTLLFYPNNNIYTTRSSNLSRISLPTSDMFSYLPTLEATQMTVLCEQDQDYLIVKRMFFSDIPRAEIKGIIRLDMPTKLVKAHEKYKRKIANKTGLKTENITHAMFHGTTSSFDCNPERFLQGNKEFCKKGCGVCGITKQGNKKKYSKHSKKMWFAHSALVSNDYTNVNSHIQVMFIVDIIAEKHDWILVARKNKATLPRFMIIFDKSL</sequence>
<evidence type="ECO:0000313" key="2">
    <source>
        <dbReference type="Proteomes" id="UP000789405"/>
    </source>
</evidence>
<dbReference type="OrthoDB" id="2503928at2759"/>
<keyword evidence="2" id="KW-1185">Reference proteome</keyword>
<comment type="caution">
    <text evidence="1">The sequence shown here is derived from an EMBL/GenBank/DDBJ whole genome shotgun (WGS) entry which is preliminary data.</text>
</comment>
<gene>
    <name evidence="1" type="ORF">DERYTH_LOCUS6908</name>
</gene>
<proteinExistence type="predicted"/>